<sequence>MLPIVPLSLDALYRSGLWRDLVAPTGQCSVALLIAALALTPVRAAFPKSRWSLWLLRRRRAIGLACFSYAVAHAIAFIAAIGRLDYIVEGLAFASMWTGWLAFALMVPVALVSSDTAMRRLGSRWKPVQRLVYPSAALVFSHWLLLTGARLTVVAWLLALLLARATRLFRRKSRKYKTSSPSGDC</sequence>
<keyword evidence="5" id="KW-0408">Iron</keyword>
<evidence type="ECO:0000259" key="8">
    <source>
        <dbReference type="Pfam" id="PF01794"/>
    </source>
</evidence>
<evidence type="ECO:0000256" key="4">
    <source>
        <dbReference type="ARBA" id="ARBA00022989"/>
    </source>
</evidence>
<evidence type="ECO:0000256" key="5">
    <source>
        <dbReference type="ARBA" id="ARBA00023004"/>
    </source>
</evidence>
<evidence type="ECO:0000313" key="10">
    <source>
        <dbReference type="Proteomes" id="UP000532373"/>
    </source>
</evidence>
<dbReference type="EMBL" id="JACHGI010000016">
    <property type="protein sequence ID" value="MBB6469386.1"/>
    <property type="molecule type" value="Genomic_DNA"/>
</dbReference>
<protein>
    <submittedName>
        <fullName evidence="9">Sulfoxide reductase heme-binding subunit YedZ</fullName>
    </submittedName>
</protein>
<dbReference type="GO" id="GO:0005886">
    <property type="term" value="C:plasma membrane"/>
    <property type="evidence" value="ECO:0007669"/>
    <property type="project" value="TreeGrafter"/>
</dbReference>
<dbReference type="GO" id="GO:0010181">
    <property type="term" value="F:FMN binding"/>
    <property type="evidence" value="ECO:0007669"/>
    <property type="project" value="TreeGrafter"/>
</dbReference>
<dbReference type="PANTHER" id="PTHR36964:SF1">
    <property type="entry name" value="PROTEIN-METHIONINE-SULFOXIDE REDUCTASE HEME-BINDING SUBUNIT MSRQ"/>
    <property type="match status" value="1"/>
</dbReference>
<dbReference type="AlphaFoldDB" id="A0A8E2BE54"/>
<dbReference type="GO" id="GO:0020037">
    <property type="term" value="F:heme binding"/>
    <property type="evidence" value="ECO:0007669"/>
    <property type="project" value="TreeGrafter"/>
</dbReference>
<evidence type="ECO:0000256" key="3">
    <source>
        <dbReference type="ARBA" id="ARBA00022692"/>
    </source>
</evidence>
<dbReference type="GO" id="GO:0016679">
    <property type="term" value="F:oxidoreductase activity, acting on diphenols and related substances as donors"/>
    <property type="evidence" value="ECO:0007669"/>
    <property type="project" value="TreeGrafter"/>
</dbReference>
<keyword evidence="4 7" id="KW-1133">Transmembrane helix</keyword>
<feature type="transmembrane region" description="Helical" evidence="7">
    <location>
        <begin position="61"/>
        <end position="84"/>
    </location>
</feature>
<accession>A0A8E2BE54</accession>
<gene>
    <name evidence="9" type="ORF">HNQ96_005276</name>
</gene>
<dbReference type="RefSeq" id="WP_184772723.1">
    <property type="nucleotide sequence ID" value="NZ_JACHGI010000016.1"/>
</dbReference>
<keyword evidence="6 7" id="KW-0472">Membrane</keyword>
<evidence type="ECO:0000256" key="1">
    <source>
        <dbReference type="ARBA" id="ARBA00004141"/>
    </source>
</evidence>
<dbReference type="InterPro" id="IPR022837">
    <property type="entry name" value="MsrQ-like"/>
</dbReference>
<keyword evidence="2" id="KW-0813">Transport</keyword>
<feature type="transmembrane region" description="Helical" evidence="7">
    <location>
        <begin position="21"/>
        <end position="40"/>
    </location>
</feature>
<evidence type="ECO:0000313" key="9">
    <source>
        <dbReference type="EMBL" id="MBB6469386.1"/>
    </source>
</evidence>
<evidence type="ECO:0000256" key="6">
    <source>
        <dbReference type="ARBA" id="ARBA00023136"/>
    </source>
</evidence>
<comment type="caution">
    <text evidence="9">The sequence shown here is derived from an EMBL/GenBank/DDBJ whole genome shotgun (WGS) entry which is preliminary data.</text>
</comment>
<keyword evidence="3 7" id="KW-0812">Transmembrane</keyword>
<comment type="subcellular location">
    <subcellularLocation>
        <location evidence="1">Membrane</location>
        <topology evidence="1">Multi-pass membrane protein</topology>
    </subcellularLocation>
</comment>
<dbReference type="Proteomes" id="UP000532373">
    <property type="component" value="Unassembled WGS sequence"/>
</dbReference>
<evidence type="ECO:0000256" key="2">
    <source>
        <dbReference type="ARBA" id="ARBA00022448"/>
    </source>
</evidence>
<evidence type="ECO:0000256" key="7">
    <source>
        <dbReference type="SAM" id="Phobius"/>
    </source>
</evidence>
<dbReference type="Pfam" id="PF01794">
    <property type="entry name" value="Ferric_reduct"/>
    <property type="match status" value="1"/>
</dbReference>
<dbReference type="PANTHER" id="PTHR36964">
    <property type="entry name" value="PROTEIN-METHIONINE-SULFOXIDE REDUCTASE HEME-BINDING SUBUNIT MSRQ"/>
    <property type="match status" value="1"/>
</dbReference>
<feature type="transmembrane region" description="Helical" evidence="7">
    <location>
        <begin position="90"/>
        <end position="111"/>
    </location>
</feature>
<name>A0A8E2BE54_9HYPH</name>
<dbReference type="InterPro" id="IPR013130">
    <property type="entry name" value="Fe3_Rdtase_TM_dom"/>
</dbReference>
<feature type="domain" description="Ferric oxidoreductase" evidence="8">
    <location>
        <begin position="25"/>
        <end position="138"/>
    </location>
</feature>
<proteinExistence type="predicted"/>
<organism evidence="9 10">
    <name type="scientific">Aminobacter carboxidus</name>
    <dbReference type="NCBI Taxonomy" id="376165"/>
    <lineage>
        <taxon>Bacteria</taxon>
        <taxon>Pseudomonadati</taxon>
        <taxon>Pseudomonadota</taxon>
        <taxon>Alphaproteobacteria</taxon>
        <taxon>Hyphomicrobiales</taxon>
        <taxon>Phyllobacteriaceae</taxon>
        <taxon>Aminobacter</taxon>
    </lineage>
</organism>
<reference evidence="9 10" key="1">
    <citation type="submission" date="2020-08" db="EMBL/GenBank/DDBJ databases">
        <title>Genomic Encyclopedia of Type Strains, Phase IV (KMG-IV): sequencing the most valuable type-strain genomes for metagenomic binning, comparative biology and taxonomic classification.</title>
        <authorList>
            <person name="Goeker M."/>
        </authorList>
    </citation>
    <scope>NUCLEOTIDE SEQUENCE [LARGE SCALE GENOMIC DNA]</scope>
    <source>
        <strain evidence="9 10">DSM 17454</strain>
    </source>
</reference>